<keyword evidence="1" id="KW-0472">Membrane</keyword>
<feature type="transmembrane region" description="Helical" evidence="1">
    <location>
        <begin position="55"/>
        <end position="74"/>
    </location>
</feature>
<feature type="transmembrane region" description="Helical" evidence="1">
    <location>
        <begin position="86"/>
        <end position="108"/>
    </location>
</feature>
<keyword evidence="1" id="KW-1133">Transmembrane helix</keyword>
<protein>
    <submittedName>
        <fullName evidence="2">(northern house mosquito) hypothetical protein</fullName>
    </submittedName>
</protein>
<name>A0A8D8ESL0_CULPI</name>
<accession>A0A8D8ESL0</accession>
<feature type="transmembrane region" description="Helical" evidence="1">
    <location>
        <begin position="28"/>
        <end position="49"/>
    </location>
</feature>
<sequence>MFNCHAQHITNFYINLLDYQKSATCSPVFVTFPCNIVCMYMCTCFCVYWCDFTTLLWGLCFLLLFCSNCINFTWPWLKHFRFGRHFFSLMSPMVGCYHLLSMVFSFFVNLH</sequence>
<keyword evidence="1" id="KW-0812">Transmembrane</keyword>
<proteinExistence type="predicted"/>
<organism evidence="2">
    <name type="scientific">Culex pipiens</name>
    <name type="common">House mosquito</name>
    <dbReference type="NCBI Taxonomy" id="7175"/>
    <lineage>
        <taxon>Eukaryota</taxon>
        <taxon>Metazoa</taxon>
        <taxon>Ecdysozoa</taxon>
        <taxon>Arthropoda</taxon>
        <taxon>Hexapoda</taxon>
        <taxon>Insecta</taxon>
        <taxon>Pterygota</taxon>
        <taxon>Neoptera</taxon>
        <taxon>Endopterygota</taxon>
        <taxon>Diptera</taxon>
        <taxon>Nematocera</taxon>
        <taxon>Culicoidea</taxon>
        <taxon>Culicidae</taxon>
        <taxon>Culicinae</taxon>
        <taxon>Culicini</taxon>
        <taxon>Culex</taxon>
        <taxon>Culex</taxon>
    </lineage>
</organism>
<reference evidence="2" key="1">
    <citation type="submission" date="2021-05" db="EMBL/GenBank/DDBJ databases">
        <authorList>
            <person name="Alioto T."/>
            <person name="Alioto T."/>
            <person name="Gomez Garrido J."/>
        </authorList>
    </citation>
    <scope>NUCLEOTIDE SEQUENCE</scope>
</reference>
<evidence type="ECO:0000313" key="2">
    <source>
        <dbReference type="EMBL" id="CAG6444690.1"/>
    </source>
</evidence>
<dbReference type="AlphaFoldDB" id="A0A8D8ESL0"/>
<dbReference type="EMBL" id="HBUE01003419">
    <property type="protein sequence ID" value="CAG6444690.1"/>
    <property type="molecule type" value="Transcribed_RNA"/>
</dbReference>
<evidence type="ECO:0000256" key="1">
    <source>
        <dbReference type="SAM" id="Phobius"/>
    </source>
</evidence>